<dbReference type="AlphaFoldDB" id="A0AA38T3W1"/>
<comment type="caution">
    <text evidence="7">The sequence shown here is derived from an EMBL/GenBank/DDBJ whole genome shotgun (WGS) entry which is preliminary data.</text>
</comment>
<dbReference type="EMBL" id="JARYMX010000004">
    <property type="protein sequence ID" value="KAJ9553918.1"/>
    <property type="molecule type" value="Genomic_DNA"/>
</dbReference>
<dbReference type="Pfam" id="PF00067">
    <property type="entry name" value="p450"/>
    <property type="match status" value="1"/>
</dbReference>
<dbReference type="GO" id="GO:0004497">
    <property type="term" value="F:monooxygenase activity"/>
    <property type="evidence" value="ECO:0007669"/>
    <property type="project" value="InterPro"/>
</dbReference>
<dbReference type="PANTHER" id="PTHR24296">
    <property type="entry name" value="CYTOCHROME P450"/>
    <property type="match status" value="1"/>
</dbReference>
<proteinExistence type="inferred from homology"/>
<dbReference type="InterPro" id="IPR036396">
    <property type="entry name" value="Cyt_P450_sf"/>
</dbReference>
<evidence type="ECO:0000256" key="4">
    <source>
        <dbReference type="ARBA" id="ARBA00023002"/>
    </source>
</evidence>
<evidence type="ECO:0000256" key="1">
    <source>
        <dbReference type="ARBA" id="ARBA00001971"/>
    </source>
</evidence>
<reference evidence="7" key="1">
    <citation type="submission" date="2023-03" db="EMBL/GenBank/DDBJ databases">
        <title>Chromosome-scale reference genome and RAD-based genetic map of yellow starthistle (Centaurea solstitialis) reveal putative structural variation and QTLs associated with invader traits.</title>
        <authorList>
            <person name="Reatini B."/>
            <person name="Cang F.A."/>
            <person name="Jiang Q."/>
            <person name="Mckibben M.T.W."/>
            <person name="Barker M.S."/>
            <person name="Rieseberg L.H."/>
            <person name="Dlugosch K.M."/>
        </authorList>
    </citation>
    <scope>NUCLEOTIDE SEQUENCE</scope>
    <source>
        <strain evidence="7">CAN-66</strain>
        <tissue evidence="7">Leaf</tissue>
    </source>
</reference>
<evidence type="ECO:0000313" key="7">
    <source>
        <dbReference type="EMBL" id="KAJ9553918.1"/>
    </source>
</evidence>
<feature type="transmembrane region" description="Helical" evidence="6">
    <location>
        <begin position="263"/>
        <end position="287"/>
    </location>
</feature>
<dbReference type="GO" id="GO:0020037">
    <property type="term" value="F:heme binding"/>
    <property type="evidence" value="ECO:0007669"/>
    <property type="project" value="InterPro"/>
</dbReference>
<keyword evidence="4" id="KW-0560">Oxidoreductase</keyword>
<evidence type="ECO:0000256" key="2">
    <source>
        <dbReference type="ARBA" id="ARBA00010617"/>
    </source>
</evidence>
<dbReference type="SUPFAM" id="SSF48264">
    <property type="entry name" value="Cytochrome P450"/>
    <property type="match status" value="1"/>
</dbReference>
<dbReference type="GO" id="GO:0016705">
    <property type="term" value="F:oxidoreductase activity, acting on paired donors, with incorporation or reduction of molecular oxygen"/>
    <property type="evidence" value="ECO:0007669"/>
    <property type="project" value="InterPro"/>
</dbReference>
<keyword evidence="6" id="KW-1133">Transmembrane helix</keyword>
<organism evidence="7 8">
    <name type="scientific">Centaurea solstitialis</name>
    <name type="common">yellow star-thistle</name>
    <dbReference type="NCBI Taxonomy" id="347529"/>
    <lineage>
        <taxon>Eukaryota</taxon>
        <taxon>Viridiplantae</taxon>
        <taxon>Streptophyta</taxon>
        <taxon>Embryophyta</taxon>
        <taxon>Tracheophyta</taxon>
        <taxon>Spermatophyta</taxon>
        <taxon>Magnoliopsida</taxon>
        <taxon>eudicotyledons</taxon>
        <taxon>Gunneridae</taxon>
        <taxon>Pentapetalae</taxon>
        <taxon>asterids</taxon>
        <taxon>campanulids</taxon>
        <taxon>Asterales</taxon>
        <taxon>Asteraceae</taxon>
        <taxon>Carduoideae</taxon>
        <taxon>Cardueae</taxon>
        <taxon>Centaureinae</taxon>
        <taxon>Centaurea</taxon>
    </lineage>
</organism>
<comment type="cofactor">
    <cofactor evidence="1">
        <name>heme</name>
        <dbReference type="ChEBI" id="CHEBI:30413"/>
    </cofactor>
</comment>
<dbReference type="Gene3D" id="1.10.630.10">
    <property type="entry name" value="Cytochrome P450"/>
    <property type="match status" value="1"/>
</dbReference>
<keyword evidence="3" id="KW-0479">Metal-binding</keyword>
<keyword evidence="6" id="KW-0812">Transmembrane</keyword>
<keyword evidence="8" id="KW-1185">Reference proteome</keyword>
<gene>
    <name evidence="7" type="ORF">OSB04_017963</name>
</gene>
<dbReference type="InterPro" id="IPR001128">
    <property type="entry name" value="Cyt_P450"/>
</dbReference>
<dbReference type="Proteomes" id="UP001172457">
    <property type="component" value="Chromosome 4"/>
</dbReference>
<sequence length="294" mass="33852">MLPKPLVNIYRLHDYLTEGLIEVGGTFMFKGPCFVNLDMLFTTNPVNIHHIQSKNISNYPKGDKYSKIFAIFGDGIINSDGKLWEFNRKITMSVFKHPSFQSSLETITWNKVENGLLPVLESTCENDTEVDLQDIFKRFSFDTICTLLFDDNPESLSLDLPDIPCHKALTYVTEAILLRHVIPSSLWKLLQLLRVGKEKKLSDAWKTLDQFIYKCLAQNQNENNEINSSEHQKGKFTLFIALMREVENQIDASWDRTKFLRDALFNLMAAAMDTTSIALSWFFYILAKKSKCGR</sequence>
<name>A0AA38T3W1_9ASTR</name>
<evidence type="ECO:0000256" key="6">
    <source>
        <dbReference type="SAM" id="Phobius"/>
    </source>
</evidence>
<evidence type="ECO:0008006" key="9">
    <source>
        <dbReference type="Google" id="ProtNLM"/>
    </source>
</evidence>
<keyword evidence="5" id="KW-0408">Iron</keyword>
<comment type="similarity">
    <text evidence="2">Belongs to the cytochrome P450 family.</text>
</comment>
<keyword evidence="6" id="KW-0472">Membrane</keyword>
<evidence type="ECO:0000256" key="3">
    <source>
        <dbReference type="ARBA" id="ARBA00022723"/>
    </source>
</evidence>
<evidence type="ECO:0000256" key="5">
    <source>
        <dbReference type="ARBA" id="ARBA00023004"/>
    </source>
</evidence>
<protein>
    <recommendedName>
        <fullName evidence="9">Cytochrome P450</fullName>
    </recommendedName>
</protein>
<accession>A0AA38T3W1</accession>
<dbReference type="GO" id="GO:0005506">
    <property type="term" value="F:iron ion binding"/>
    <property type="evidence" value="ECO:0007669"/>
    <property type="project" value="InterPro"/>
</dbReference>
<evidence type="ECO:0000313" key="8">
    <source>
        <dbReference type="Proteomes" id="UP001172457"/>
    </source>
</evidence>